<name>A0ABZ1RLH9_9ACTN</name>
<sequence length="71" mass="8041">MTAIEQYLIDTYRAAQHASPMPPLPGEHDMAAFRAARAHVRFRAVLDGRPARHPWTAALRRLLRRPRPGAC</sequence>
<dbReference type="RefSeq" id="WP_073797959.1">
    <property type="nucleotide sequence ID" value="NZ_BMVE01000004.1"/>
</dbReference>
<dbReference type="Proteomes" id="UP001432075">
    <property type="component" value="Chromosome"/>
</dbReference>
<accession>A0ABZ1RLH9</accession>
<organism evidence="1 2">
    <name type="scientific">Streptomyces goshikiensis</name>
    <dbReference type="NCBI Taxonomy" id="1942"/>
    <lineage>
        <taxon>Bacteria</taxon>
        <taxon>Bacillati</taxon>
        <taxon>Actinomycetota</taxon>
        <taxon>Actinomycetes</taxon>
        <taxon>Kitasatosporales</taxon>
        <taxon>Streptomycetaceae</taxon>
        <taxon>Streptomyces</taxon>
    </lineage>
</organism>
<reference evidence="1" key="1">
    <citation type="submission" date="2022-10" db="EMBL/GenBank/DDBJ databases">
        <title>The complete genomes of actinobacterial strains from the NBC collection.</title>
        <authorList>
            <person name="Joergensen T.S."/>
            <person name="Alvarez Arevalo M."/>
            <person name="Sterndorff E.B."/>
            <person name="Faurdal D."/>
            <person name="Vuksanovic O."/>
            <person name="Mourched A.-S."/>
            <person name="Charusanti P."/>
            <person name="Shaw S."/>
            <person name="Blin K."/>
            <person name="Weber T."/>
        </authorList>
    </citation>
    <scope>NUCLEOTIDE SEQUENCE</scope>
    <source>
        <strain evidence="1">NBC_00283</strain>
    </source>
</reference>
<protein>
    <submittedName>
        <fullName evidence="1">Uncharacterized protein</fullName>
    </submittedName>
</protein>
<dbReference type="EMBL" id="CP108057">
    <property type="protein sequence ID" value="WUO47256.1"/>
    <property type="molecule type" value="Genomic_DNA"/>
</dbReference>
<evidence type="ECO:0000313" key="2">
    <source>
        <dbReference type="Proteomes" id="UP001432075"/>
    </source>
</evidence>
<evidence type="ECO:0000313" key="1">
    <source>
        <dbReference type="EMBL" id="WUO47256.1"/>
    </source>
</evidence>
<gene>
    <name evidence="1" type="ORF">OHU17_16135</name>
</gene>
<keyword evidence="2" id="KW-1185">Reference proteome</keyword>
<proteinExistence type="predicted"/>